<accession>A0AAP0NVX0</accession>
<comment type="caution">
    <text evidence="1">The sequence shown here is derived from an EMBL/GenBank/DDBJ whole genome shotgun (WGS) entry which is preliminary data.</text>
</comment>
<organism evidence="1 2">
    <name type="scientific">Stephania yunnanensis</name>
    <dbReference type="NCBI Taxonomy" id="152371"/>
    <lineage>
        <taxon>Eukaryota</taxon>
        <taxon>Viridiplantae</taxon>
        <taxon>Streptophyta</taxon>
        <taxon>Embryophyta</taxon>
        <taxon>Tracheophyta</taxon>
        <taxon>Spermatophyta</taxon>
        <taxon>Magnoliopsida</taxon>
        <taxon>Ranunculales</taxon>
        <taxon>Menispermaceae</taxon>
        <taxon>Menispermoideae</taxon>
        <taxon>Cissampelideae</taxon>
        <taxon>Stephania</taxon>
    </lineage>
</organism>
<dbReference type="Proteomes" id="UP001420932">
    <property type="component" value="Unassembled WGS sequence"/>
</dbReference>
<dbReference type="EMBL" id="JBBNAF010000008">
    <property type="protein sequence ID" value="KAK9121807.1"/>
    <property type="molecule type" value="Genomic_DNA"/>
</dbReference>
<evidence type="ECO:0008006" key="3">
    <source>
        <dbReference type="Google" id="ProtNLM"/>
    </source>
</evidence>
<gene>
    <name evidence="1" type="ORF">Syun_019424</name>
</gene>
<name>A0AAP0NVX0_9MAGN</name>
<keyword evidence="2" id="KW-1185">Reference proteome</keyword>
<protein>
    <recommendedName>
        <fullName evidence="3">NAD(P)-binding domain-containing protein</fullName>
    </recommendedName>
</protein>
<evidence type="ECO:0000313" key="1">
    <source>
        <dbReference type="EMBL" id="KAK9121807.1"/>
    </source>
</evidence>
<dbReference type="AlphaFoldDB" id="A0AAP0NVX0"/>
<sequence>MLVERGYTIHATLRNLACGPLLFKNILDAAAVGVKSIAKSFMRSQTVRKLIYTTIVVVASPLKEDGSNFKDSTNDDCWAPIGISFAYSNDMLADYVSSKTLTEKEALSYNEKVNGEAVLEVVTLYRENDNELHKEIKANSFGDITHASRMSAMTVAIINKNPAKEGGAATPMWVSRWQSDTAVTGDVQWPSLLQPQRRGWFLGHPSQS</sequence>
<dbReference type="Gene3D" id="3.40.50.720">
    <property type="entry name" value="NAD(P)-binding Rossmann-like Domain"/>
    <property type="match status" value="1"/>
</dbReference>
<evidence type="ECO:0000313" key="2">
    <source>
        <dbReference type="Proteomes" id="UP001420932"/>
    </source>
</evidence>
<proteinExistence type="predicted"/>
<reference evidence="1 2" key="1">
    <citation type="submission" date="2024-01" db="EMBL/GenBank/DDBJ databases">
        <title>Genome assemblies of Stephania.</title>
        <authorList>
            <person name="Yang L."/>
        </authorList>
    </citation>
    <scope>NUCLEOTIDE SEQUENCE [LARGE SCALE GENOMIC DNA]</scope>
    <source>
        <strain evidence="1">YNDBR</strain>
        <tissue evidence="1">Leaf</tissue>
    </source>
</reference>